<dbReference type="InterPro" id="IPR050832">
    <property type="entry name" value="Bact_Acetyltransf"/>
</dbReference>
<keyword evidence="5" id="KW-1185">Reference proteome</keyword>
<keyword evidence="1" id="KW-0808">Transferase</keyword>
<protein>
    <submittedName>
        <fullName evidence="4">GNAT family N-acetyltransferase</fullName>
    </submittedName>
</protein>
<organism evidence="4 5">
    <name type="scientific">Streptomyces formicae</name>
    <dbReference type="NCBI Taxonomy" id="1616117"/>
    <lineage>
        <taxon>Bacteria</taxon>
        <taxon>Bacillati</taxon>
        <taxon>Actinomycetota</taxon>
        <taxon>Actinomycetes</taxon>
        <taxon>Kitasatosporales</taxon>
        <taxon>Streptomycetaceae</taxon>
        <taxon>Streptomyces</taxon>
    </lineage>
</organism>
<keyword evidence="2" id="KW-0012">Acyltransferase</keyword>
<feature type="domain" description="N-acetyltransferase" evidence="3">
    <location>
        <begin position="3"/>
        <end position="183"/>
    </location>
</feature>
<name>A0ABY3WWR6_9ACTN</name>
<evidence type="ECO:0000259" key="3">
    <source>
        <dbReference type="PROSITE" id="PS51186"/>
    </source>
</evidence>
<dbReference type="InterPro" id="IPR016181">
    <property type="entry name" value="Acyl_CoA_acyltransferase"/>
</dbReference>
<dbReference type="Pfam" id="PF00583">
    <property type="entry name" value="Acetyltransf_1"/>
    <property type="match status" value="1"/>
</dbReference>
<dbReference type="EMBL" id="CP071872">
    <property type="protein sequence ID" value="UNM16001.1"/>
    <property type="molecule type" value="Genomic_DNA"/>
</dbReference>
<dbReference type="CDD" id="cd04301">
    <property type="entry name" value="NAT_SF"/>
    <property type="match status" value="1"/>
</dbReference>
<reference evidence="4 5" key="1">
    <citation type="submission" date="2021-03" db="EMBL/GenBank/DDBJ databases">
        <title>Complete genome of Streptomyces formicae strain 1H-GS9 (DSM 100524).</title>
        <authorList>
            <person name="Atanasov K.E."/>
            <person name="Altabella T."/>
            <person name="Ferrer A."/>
        </authorList>
    </citation>
    <scope>NUCLEOTIDE SEQUENCE [LARGE SCALE GENOMIC DNA]</scope>
    <source>
        <strain evidence="4 5">1H-GS9</strain>
    </source>
</reference>
<accession>A0ABY3WWR6</accession>
<evidence type="ECO:0000313" key="5">
    <source>
        <dbReference type="Proteomes" id="UP000828924"/>
    </source>
</evidence>
<gene>
    <name evidence="4" type="ORF">J4032_35060</name>
</gene>
<proteinExistence type="predicted"/>
<dbReference type="Proteomes" id="UP000828924">
    <property type="component" value="Chromosome"/>
</dbReference>
<dbReference type="RefSeq" id="WP_242338250.1">
    <property type="nucleotide sequence ID" value="NZ_CP071872.1"/>
</dbReference>
<dbReference type="SUPFAM" id="SSF55729">
    <property type="entry name" value="Acyl-CoA N-acyltransferases (Nat)"/>
    <property type="match status" value="1"/>
</dbReference>
<evidence type="ECO:0000256" key="1">
    <source>
        <dbReference type="ARBA" id="ARBA00022679"/>
    </source>
</evidence>
<sequence length="189" mass="21317">MEHLIRPVRADEWEKARELRLAALQDPAAPVAFLETYEQGIDRAPDFWQQRTRDAAAGVGVRQFIAEAPDGRWEGTVTVLVERPEDEPRFGAAATVDQTHLVGVFVRPDARGSGLADALFRAAIEWSWELAEPRIERVRLYVHEHNPRAQGFYRRIGFVPSGVTTPVPGDPAAQELELELRRPRSPFTD</sequence>
<dbReference type="PANTHER" id="PTHR43877">
    <property type="entry name" value="AMINOALKYLPHOSPHONATE N-ACETYLTRANSFERASE-RELATED-RELATED"/>
    <property type="match status" value="1"/>
</dbReference>
<dbReference type="Gene3D" id="3.40.630.30">
    <property type="match status" value="1"/>
</dbReference>
<evidence type="ECO:0000313" key="4">
    <source>
        <dbReference type="EMBL" id="UNM16001.1"/>
    </source>
</evidence>
<dbReference type="InterPro" id="IPR000182">
    <property type="entry name" value="GNAT_dom"/>
</dbReference>
<dbReference type="PANTHER" id="PTHR43877:SF2">
    <property type="entry name" value="AMINOALKYLPHOSPHONATE N-ACETYLTRANSFERASE-RELATED"/>
    <property type="match status" value="1"/>
</dbReference>
<dbReference type="PROSITE" id="PS51186">
    <property type="entry name" value="GNAT"/>
    <property type="match status" value="1"/>
</dbReference>
<evidence type="ECO:0000256" key="2">
    <source>
        <dbReference type="ARBA" id="ARBA00023315"/>
    </source>
</evidence>